<keyword evidence="5" id="KW-0998">Cell outer membrane</keyword>
<protein>
    <submittedName>
        <fullName evidence="9">Membrane protein</fullName>
    </submittedName>
</protein>
<dbReference type="InterPro" id="IPR011990">
    <property type="entry name" value="TPR-like_helical_dom_sf"/>
</dbReference>
<proteinExistence type="inferred from homology"/>
<evidence type="ECO:0000256" key="1">
    <source>
        <dbReference type="ARBA" id="ARBA00004442"/>
    </source>
</evidence>
<dbReference type="PROSITE" id="PS51257">
    <property type="entry name" value="PROKAR_LIPOPROTEIN"/>
    <property type="match status" value="1"/>
</dbReference>
<evidence type="ECO:0000256" key="2">
    <source>
        <dbReference type="ARBA" id="ARBA00006275"/>
    </source>
</evidence>
<evidence type="ECO:0000313" key="10">
    <source>
        <dbReference type="Proteomes" id="UP000319374"/>
    </source>
</evidence>
<dbReference type="KEGG" id="ada:A5CPEGH6_12610"/>
<evidence type="ECO:0000259" key="8">
    <source>
        <dbReference type="Pfam" id="PF14322"/>
    </source>
</evidence>
<gene>
    <name evidence="9" type="ORF">A5CPEGH6_12610</name>
</gene>
<evidence type="ECO:0000256" key="5">
    <source>
        <dbReference type="ARBA" id="ARBA00023237"/>
    </source>
</evidence>
<evidence type="ECO:0000256" key="6">
    <source>
        <dbReference type="SAM" id="SignalP"/>
    </source>
</evidence>
<keyword evidence="3 6" id="KW-0732">Signal</keyword>
<accession>A0A4Y1WZY7</accession>
<reference evidence="10" key="1">
    <citation type="submission" date="2019-06" db="EMBL/GenBank/DDBJ databases">
        <title>Alistipes onderdonkii subsp. vulgaris subsp. nov., Alistipes dispar sp. nov. and Alistipes communis sp. nov., isolated from human faeces, and creation of Alistipes onderdonkii subsp. onderdonkii subsp. nov.</title>
        <authorList>
            <person name="Sakamoto M."/>
            <person name="Ikeyama N."/>
            <person name="Ogata Y."/>
            <person name="Suda W."/>
            <person name="Iino T."/>
            <person name="Hattori M."/>
            <person name="Ohkuma M."/>
        </authorList>
    </citation>
    <scope>NUCLEOTIDE SEQUENCE [LARGE SCALE GENOMIC DNA]</scope>
    <source>
        <strain evidence="10">5CPEGH6</strain>
    </source>
</reference>
<dbReference type="SUPFAM" id="SSF48452">
    <property type="entry name" value="TPR-like"/>
    <property type="match status" value="1"/>
</dbReference>
<dbReference type="RefSeq" id="WP_141428425.1">
    <property type="nucleotide sequence ID" value="NZ_AP019736.1"/>
</dbReference>
<dbReference type="Pfam" id="PF14322">
    <property type="entry name" value="SusD-like_3"/>
    <property type="match status" value="1"/>
</dbReference>
<name>A0A4Y1WZY7_9BACT</name>
<feature type="chain" id="PRO_5021252467" evidence="6">
    <location>
        <begin position="26"/>
        <end position="479"/>
    </location>
</feature>
<feature type="domain" description="RagB/SusD" evidence="7">
    <location>
        <begin position="330"/>
        <end position="443"/>
    </location>
</feature>
<evidence type="ECO:0000313" key="9">
    <source>
        <dbReference type="EMBL" id="BBL06623.1"/>
    </source>
</evidence>
<evidence type="ECO:0000256" key="3">
    <source>
        <dbReference type="ARBA" id="ARBA00022729"/>
    </source>
</evidence>
<dbReference type="InterPro" id="IPR033985">
    <property type="entry name" value="SusD-like_N"/>
</dbReference>
<feature type="signal peptide" evidence="6">
    <location>
        <begin position="1"/>
        <end position="25"/>
    </location>
</feature>
<dbReference type="AlphaFoldDB" id="A0A4Y1WZY7"/>
<dbReference type="EMBL" id="AP019736">
    <property type="protein sequence ID" value="BBL06623.1"/>
    <property type="molecule type" value="Genomic_DNA"/>
</dbReference>
<dbReference type="Gene3D" id="1.25.40.390">
    <property type="match status" value="1"/>
</dbReference>
<dbReference type="Proteomes" id="UP000319374">
    <property type="component" value="Chromosome"/>
</dbReference>
<comment type="subcellular location">
    <subcellularLocation>
        <location evidence="1">Cell outer membrane</location>
    </subcellularLocation>
</comment>
<keyword evidence="10" id="KW-1185">Reference proteome</keyword>
<keyword evidence="4" id="KW-0472">Membrane</keyword>
<feature type="domain" description="SusD-like N-terminal" evidence="8">
    <location>
        <begin position="24"/>
        <end position="224"/>
    </location>
</feature>
<dbReference type="OrthoDB" id="727588at2"/>
<dbReference type="Pfam" id="PF07980">
    <property type="entry name" value="SusD_RagB"/>
    <property type="match status" value="1"/>
</dbReference>
<evidence type="ECO:0000256" key="4">
    <source>
        <dbReference type="ARBA" id="ARBA00023136"/>
    </source>
</evidence>
<dbReference type="GO" id="GO:0009279">
    <property type="term" value="C:cell outer membrane"/>
    <property type="evidence" value="ECO:0007669"/>
    <property type="project" value="UniProtKB-SubCell"/>
</dbReference>
<organism evidence="9 10">
    <name type="scientific">Alistipes dispar</name>
    <dbReference type="NCBI Taxonomy" id="2585119"/>
    <lineage>
        <taxon>Bacteria</taxon>
        <taxon>Pseudomonadati</taxon>
        <taxon>Bacteroidota</taxon>
        <taxon>Bacteroidia</taxon>
        <taxon>Bacteroidales</taxon>
        <taxon>Rikenellaceae</taxon>
        <taxon>Alistipes</taxon>
    </lineage>
</organism>
<dbReference type="InterPro" id="IPR012944">
    <property type="entry name" value="SusD_RagB_dom"/>
</dbReference>
<sequence>MSRMKKYRFYLLALLPLLGGCEAYLDVNPKSEVTDKELYATAEGCEDAIYGIYAEMGADKDLYGRKLSFEYPETMIGNFTIPQTDPMAYAVQRQWTTDDAVTIAEDIWVAGYKVIGHINKALTHILPKADDVYPYIRLYKGELLALRAFMHFEMVRLFAVSSGSGDSAAKAKAIPYVKSYGIEVTPYSSLDKVFEEIVGDLTEAEKYLAEDEELVTPVRTNAADGFTSCRITHLNLYAVQAMLARVYWTAGNLELAEKYAEKVIDSGKFPLMRTAEAWNAVETGTLNMQETLFGLYSTQFLKNYYDKHIYSGATLELSDEYKEVYATDEAGTDKRYTLWFNTSTGQCIKHYSKMYANGETNATYTGNSIPGLSLIRIPEMYYIVAEANLTKDPDKAVEYLDYVVTSRELTAFADREGSITEENIYNERRKEFYADGESFFDMKHLQSDVELPGMGVFSGTDDATYTIPIPKSVEDNYRN</sequence>
<comment type="similarity">
    <text evidence="2">Belongs to the SusD family.</text>
</comment>
<dbReference type="GeneID" id="98673237"/>
<evidence type="ECO:0000259" key="7">
    <source>
        <dbReference type="Pfam" id="PF07980"/>
    </source>
</evidence>